<dbReference type="AlphaFoldDB" id="A0A9W8GWF2"/>
<dbReference type="InterPro" id="IPR045020">
    <property type="entry name" value="PRX_1cys"/>
</dbReference>
<dbReference type="GO" id="GO:0051920">
    <property type="term" value="F:peroxiredoxin activity"/>
    <property type="evidence" value="ECO:0007669"/>
    <property type="project" value="InterPro"/>
</dbReference>
<feature type="domain" description="Thioredoxin" evidence="8">
    <location>
        <begin position="4"/>
        <end position="168"/>
    </location>
</feature>
<keyword evidence="1 6" id="KW-0575">Peroxidase</keyword>
<organism evidence="9 10">
    <name type="scientific">Coemansia pectinata</name>
    <dbReference type="NCBI Taxonomy" id="1052879"/>
    <lineage>
        <taxon>Eukaryota</taxon>
        <taxon>Fungi</taxon>
        <taxon>Fungi incertae sedis</taxon>
        <taxon>Zoopagomycota</taxon>
        <taxon>Kickxellomycotina</taxon>
        <taxon>Kickxellomycetes</taxon>
        <taxon>Kickxellales</taxon>
        <taxon>Kickxellaceae</taxon>
        <taxon>Coemansia</taxon>
    </lineage>
</organism>
<dbReference type="GO" id="GO:0005829">
    <property type="term" value="C:cytosol"/>
    <property type="evidence" value="ECO:0007669"/>
    <property type="project" value="TreeGrafter"/>
</dbReference>
<dbReference type="SUPFAM" id="SSF52833">
    <property type="entry name" value="Thioredoxin-like"/>
    <property type="match status" value="1"/>
</dbReference>
<evidence type="ECO:0000256" key="6">
    <source>
        <dbReference type="PIRNR" id="PIRNR000239"/>
    </source>
</evidence>
<dbReference type="FunFam" id="3.40.30.10:FF:000011">
    <property type="entry name" value="Peroxiredoxin PRX1"/>
    <property type="match status" value="1"/>
</dbReference>
<dbReference type="InterPro" id="IPR036249">
    <property type="entry name" value="Thioredoxin-like_sf"/>
</dbReference>
<dbReference type="PROSITE" id="PS51352">
    <property type="entry name" value="THIOREDOXIN_2"/>
    <property type="match status" value="1"/>
</dbReference>
<gene>
    <name evidence="9" type="primary">PRX1</name>
    <name evidence="9" type="ORF">GGI19_004242</name>
</gene>
<dbReference type="InterPro" id="IPR013766">
    <property type="entry name" value="Thioredoxin_domain"/>
</dbReference>
<feature type="active site" description="Cysteine sulfenic acid (-SOH) intermediate; for peroxidase activity" evidence="7">
    <location>
        <position position="46"/>
    </location>
</feature>
<dbReference type="OrthoDB" id="2996783at2759"/>
<sequence>MVALRLGSVAPDFNADTTSGPINFHDFIGNSWAVLFSHPADFTPVCTTELGEVAKLAPEFSKRNVKVIGLSTNGLGDHAKWVDDINEVNNVNLAFPIIADADRSVATLYDMLDSVEHDASNVVNGIPFTVRSVFIIDPAKKIRLILTYPASCGRNFDEILRTIDSLQLSDRQPIATPANWRVGEDVIVHVGVTTEKAKEIFPTVREALPYLRFATLPNEK</sequence>
<evidence type="ECO:0000259" key="8">
    <source>
        <dbReference type="PROSITE" id="PS51352"/>
    </source>
</evidence>
<dbReference type="Pfam" id="PF00578">
    <property type="entry name" value="AhpC-TSA"/>
    <property type="match status" value="1"/>
</dbReference>
<evidence type="ECO:0000256" key="3">
    <source>
        <dbReference type="ARBA" id="ARBA00023002"/>
    </source>
</evidence>
<keyword evidence="2 6" id="KW-0049">Antioxidant</keyword>
<dbReference type="EMBL" id="JANBUH010000356">
    <property type="protein sequence ID" value="KAJ2751805.1"/>
    <property type="molecule type" value="Genomic_DNA"/>
</dbReference>
<evidence type="ECO:0000313" key="10">
    <source>
        <dbReference type="Proteomes" id="UP001140011"/>
    </source>
</evidence>
<evidence type="ECO:0000256" key="7">
    <source>
        <dbReference type="PIRSR" id="PIRSR000239-1"/>
    </source>
</evidence>
<comment type="function">
    <text evidence="6">Thiol-specific peroxidase that catalyzes the reduction of hydrogen peroxide and organic hydroperoxides to water and alcohols, respectively.</text>
</comment>
<dbReference type="InterPro" id="IPR024706">
    <property type="entry name" value="Peroxiredoxin_AhpC-typ"/>
</dbReference>
<evidence type="ECO:0000256" key="4">
    <source>
        <dbReference type="ARBA" id="ARBA00023284"/>
    </source>
</evidence>
<dbReference type="Gene3D" id="3.30.1020.10">
    <property type="entry name" value="Antioxidant, Horf6, Chain A, domain2"/>
    <property type="match status" value="1"/>
</dbReference>
<evidence type="ECO:0000313" key="9">
    <source>
        <dbReference type="EMBL" id="KAJ2751805.1"/>
    </source>
</evidence>
<dbReference type="Gene3D" id="3.40.30.10">
    <property type="entry name" value="Glutaredoxin"/>
    <property type="match status" value="1"/>
</dbReference>
<name>A0A9W8GWF2_9FUNG</name>
<keyword evidence="10" id="KW-1185">Reference proteome</keyword>
<dbReference type="PANTHER" id="PTHR43503:SF4">
    <property type="entry name" value="PEROXIREDOXIN-6"/>
    <property type="match status" value="1"/>
</dbReference>
<dbReference type="Pfam" id="PF10417">
    <property type="entry name" value="1-cysPrx_C"/>
    <property type="match status" value="1"/>
</dbReference>
<comment type="caution">
    <text evidence="9">The sequence shown here is derived from an EMBL/GenBank/DDBJ whole genome shotgun (WGS) entry which is preliminary data.</text>
</comment>
<dbReference type="GO" id="GO:0005739">
    <property type="term" value="C:mitochondrion"/>
    <property type="evidence" value="ECO:0007669"/>
    <property type="project" value="TreeGrafter"/>
</dbReference>
<evidence type="ECO:0000256" key="2">
    <source>
        <dbReference type="ARBA" id="ARBA00022862"/>
    </source>
</evidence>
<dbReference type="Proteomes" id="UP001140011">
    <property type="component" value="Unassembled WGS sequence"/>
</dbReference>
<dbReference type="GO" id="GO:0045454">
    <property type="term" value="P:cell redox homeostasis"/>
    <property type="evidence" value="ECO:0007669"/>
    <property type="project" value="TreeGrafter"/>
</dbReference>
<protein>
    <submittedName>
        <fullName evidence="9">Peroxiredoxin 1</fullName>
    </submittedName>
</protein>
<dbReference type="PANTHER" id="PTHR43503">
    <property type="entry name" value="MCG48959-RELATED"/>
    <property type="match status" value="1"/>
</dbReference>
<keyword evidence="3 6" id="KW-0560">Oxidoreductase</keyword>
<dbReference type="InterPro" id="IPR000866">
    <property type="entry name" value="AhpC/TSA"/>
</dbReference>
<accession>A0A9W8GWF2</accession>
<dbReference type="InterPro" id="IPR019479">
    <property type="entry name" value="Peroxiredoxin_C"/>
</dbReference>
<comment type="similarity">
    <text evidence="5">Belongs to the peroxiredoxin family. Prx6 subfamily.</text>
</comment>
<reference evidence="9" key="1">
    <citation type="submission" date="2022-07" db="EMBL/GenBank/DDBJ databases">
        <title>Phylogenomic reconstructions and comparative analyses of Kickxellomycotina fungi.</title>
        <authorList>
            <person name="Reynolds N.K."/>
            <person name="Stajich J.E."/>
            <person name="Barry K."/>
            <person name="Grigoriev I.V."/>
            <person name="Crous P."/>
            <person name="Smith M.E."/>
        </authorList>
    </citation>
    <scope>NUCLEOTIDE SEQUENCE</scope>
    <source>
        <strain evidence="9">BCRC 34297</strain>
    </source>
</reference>
<dbReference type="PIRSF" id="PIRSF000239">
    <property type="entry name" value="AHPC"/>
    <property type="match status" value="1"/>
</dbReference>
<evidence type="ECO:0000256" key="5">
    <source>
        <dbReference type="ARBA" id="ARBA00025719"/>
    </source>
</evidence>
<keyword evidence="4 6" id="KW-0676">Redox-active center</keyword>
<dbReference type="CDD" id="cd03016">
    <property type="entry name" value="PRX_1cys"/>
    <property type="match status" value="1"/>
</dbReference>
<evidence type="ECO:0000256" key="1">
    <source>
        <dbReference type="ARBA" id="ARBA00022559"/>
    </source>
</evidence>
<proteinExistence type="inferred from homology"/>